<accession>A0A1X6NK29</accession>
<proteinExistence type="predicted"/>
<protein>
    <recommendedName>
        <fullName evidence="4">Galactosyltransferase C-terminal domain-containing protein</fullName>
    </recommendedName>
</protein>
<keyword evidence="3" id="KW-0812">Transmembrane</keyword>
<gene>
    <name evidence="5" type="ORF">BU14_2047s0001</name>
</gene>
<keyword evidence="6" id="KW-1185">Reference proteome</keyword>
<evidence type="ECO:0000313" key="6">
    <source>
        <dbReference type="Proteomes" id="UP000218209"/>
    </source>
</evidence>
<evidence type="ECO:0000313" key="5">
    <source>
        <dbReference type="EMBL" id="OSX68955.1"/>
    </source>
</evidence>
<dbReference type="InterPro" id="IPR029044">
    <property type="entry name" value="Nucleotide-diphossugar_trans"/>
</dbReference>
<evidence type="ECO:0000259" key="4">
    <source>
        <dbReference type="Pfam" id="PF02709"/>
    </source>
</evidence>
<dbReference type="Pfam" id="PF02709">
    <property type="entry name" value="Glyco_transf_7C"/>
    <property type="match status" value="1"/>
</dbReference>
<keyword evidence="1" id="KW-0808">Transferase</keyword>
<keyword evidence="3" id="KW-0472">Membrane</keyword>
<evidence type="ECO:0000256" key="2">
    <source>
        <dbReference type="SAM" id="MobiDB-lite"/>
    </source>
</evidence>
<organism evidence="5 6">
    <name type="scientific">Porphyra umbilicalis</name>
    <name type="common">Purple laver</name>
    <name type="synonym">Red alga</name>
    <dbReference type="NCBI Taxonomy" id="2786"/>
    <lineage>
        <taxon>Eukaryota</taxon>
        <taxon>Rhodophyta</taxon>
        <taxon>Bangiophyceae</taxon>
        <taxon>Bangiales</taxon>
        <taxon>Bangiaceae</taxon>
        <taxon>Porphyra</taxon>
    </lineage>
</organism>
<sequence>MKPPRYGHMLADGVAGGDAEGRRFAAYGGPLRGLPGAGGDTPGGPSGDGTPTLAAGGGGSGSSNGVAAAAAAYGGSGGSVGGGGAARGTFSYGGAGGLLAVGDDEDQSLASLSYRYTTRKTGSNRYPANTAVARFSRRARAEATLRRARARAAGQAKALWGAARSAHIAASRYSYLAVFVLLALPFCGGLFLVLAATSGRRGGASARHAGAGVLDDVPGLPPEIRKLHELATAGAPGANGSTGGGAGGGGGGVREVAAAAAAASAAAEESFAVVTAEELRAARFKAVYHTRTPAVSLLLACKNRLAAVEMGASSWAGLPGVDEVVLVDWGQTMAALPGFPALAEMSETGKLLYVSAGNASTPWSLPRAYNLAARLASGKFLLKLDCDTRVEPGFLKAHPMHLDSPAFYTSESDTLSGVLLVARSKFLHVGGYDERLEGFGGEAVDLRARLVKEHGEQVALNEELVSHSRSEELLYQDDAVVVPGLSRRRHALGLKLIGHPWSRSLARQMGGRYTFGYSAERALARATITAEARELFSLLGEHKAAQATATALSETLHDDYRVPWDVIPQLSVEDQSYLVSRFHATKQDTRALFVIVNGRAAGERLHSLISAIQLGLHHKLPVVVVWAGQEPADEGVSDKTLVTLPDLFDLNATNAKLAEAGGRLSGASTGGGDGVAAVRLISLREWKCRQANVHRCAALDDGSGGDPVYESVAQVPVPAGRQVWDETNPVPLRPGAHTLLRLAGHVRIGNEVSRAAAYGALVTNAAVSAALTDRGDGEDKVAVFATANKAAWERFAGPVFAGEGAGPPLNDKQEVRLVVTGPAWVPMKEFMYGAGAVKGMEQNVRARRNVPKAVAELADALAAAKCKTVWPELALLADTYKDPAAMALIDTQPLAQNY</sequence>
<dbReference type="PANTHER" id="PTHR40743">
    <property type="entry name" value="NUCLEOTIDE-DIPHOSPHO-SUGAR TRANSFERASE CONTAINING PROTEIN"/>
    <property type="match status" value="1"/>
</dbReference>
<dbReference type="Gene3D" id="3.90.550.10">
    <property type="entry name" value="Spore Coat Polysaccharide Biosynthesis Protein SpsA, Chain A"/>
    <property type="match status" value="1"/>
</dbReference>
<feature type="domain" description="Galactosyltransferase C-terminal" evidence="4">
    <location>
        <begin position="408"/>
        <end position="459"/>
    </location>
</feature>
<dbReference type="InterPro" id="IPR027791">
    <property type="entry name" value="Galactosyl_T_C"/>
</dbReference>
<evidence type="ECO:0000256" key="1">
    <source>
        <dbReference type="ARBA" id="ARBA00022679"/>
    </source>
</evidence>
<feature type="region of interest" description="Disordered" evidence="2">
    <location>
        <begin position="26"/>
        <end position="61"/>
    </location>
</feature>
<reference evidence="5 6" key="1">
    <citation type="submission" date="2017-03" db="EMBL/GenBank/DDBJ databases">
        <title>WGS assembly of Porphyra umbilicalis.</title>
        <authorList>
            <person name="Brawley S.H."/>
            <person name="Blouin N.A."/>
            <person name="Ficko-Blean E."/>
            <person name="Wheeler G.L."/>
            <person name="Lohr M."/>
            <person name="Goodson H.V."/>
            <person name="Jenkins J.W."/>
            <person name="Blaby-Haas C.E."/>
            <person name="Helliwell K.E."/>
            <person name="Chan C."/>
            <person name="Marriage T."/>
            <person name="Bhattacharya D."/>
            <person name="Klein A.S."/>
            <person name="Badis Y."/>
            <person name="Brodie J."/>
            <person name="Cao Y."/>
            <person name="Collen J."/>
            <person name="Dittami S.M."/>
            <person name="Gachon C.M."/>
            <person name="Green B.R."/>
            <person name="Karpowicz S."/>
            <person name="Kim J.W."/>
            <person name="Kudahl U."/>
            <person name="Lin S."/>
            <person name="Michel G."/>
            <person name="Mittag M."/>
            <person name="Olson B.J."/>
            <person name="Pangilinan J."/>
            <person name="Peng Y."/>
            <person name="Qiu H."/>
            <person name="Shu S."/>
            <person name="Singer J.T."/>
            <person name="Smith A.G."/>
            <person name="Sprecher B.N."/>
            <person name="Wagner V."/>
            <person name="Wang W."/>
            <person name="Wang Z.-Y."/>
            <person name="Yan J."/>
            <person name="Yarish C."/>
            <person name="Zoeuner-Riek S."/>
            <person name="Zhuang Y."/>
            <person name="Zou Y."/>
            <person name="Lindquist E.A."/>
            <person name="Grimwood J."/>
            <person name="Barry K."/>
            <person name="Rokhsar D.S."/>
            <person name="Schmutz J."/>
            <person name="Stiller J.W."/>
            <person name="Grossman A.R."/>
            <person name="Prochnik S.E."/>
        </authorList>
    </citation>
    <scope>NUCLEOTIDE SEQUENCE [LARGE SCALE GENOMIC DNA]</scope>
    <source>
        <strain evidence="5">4086291</strain>
    </source>
</reference>
<dbReference type="Proteomes" id="UP000218209">
    <property type="component" value="Unassembled WGS sequence"/>
</dbReference>
<evidence type="ECO:0000256" key="3">
    <source>
        <dbReference type="SAM" id="Phobius"/>
    </source>
</evidence>
<keyword evidence="3" id="KW-1133">Transmembrane helix</keyword>
<dbReference type="EMBL" id="KV919921">
    <property type="protein sequence ID" value="OSX68955.1"/>
    <property type="molecule type" value="Genomic_DNA"/>
</dbReference>
<feature type="compositionally biased region" description="Gly residues" evidence="2">
    <location>
        <begin position="35"/>
        <end position="47"/>
    </location>
</feature>
<name>A0A1X6NK29_PORUM</name>
<dbReference type="OrthoDB" id="6037at2759"/>
<dbReference type="AlphaFoldDB" id="A0A1X6NK29"/>
<dbReference type="GO" id="GO:0016740">
    <property type="term" value="F:transferase activity"/>
    <property type="evidence" value="ECO:0007669"/>
    <property type="project" value="UniProtKB-KW"/>
</dbReference>
<feature type="transmembrane region" description="Helical" evidence="3">
    <location>
        <begin position="173"/>
        <end position="196"/>
    </location>
</feature>
<dbReference type="SUPFAM" id="SSF53448">
    <property type="entry name" value="Nucleotide-diphospho-sugar transferases"/>
    <property type="match status" value="1"/>
</dbReference>
<dbReference type="PANTHER" id="PTHR40743:SF1">
    <property type="entry name" value="POSSIBLE GLYCOSYLTRANSFERASE"/>
    <property type="match status" value="1"/>
</dbReference>